<feature type="transmembrane region" description="Helical" evidence="6">
    <location>
        <begin position="668"/>
        <end position="692"/>
    </location>
</feature>
<organism evidence="9 10">
    <name type="scientific">Chitinophaga caeni</name>
    <dbReference type="NCBI Taxonomy" id="2029983"/>
    <lineage>
        <taxon>Bacteria</taxon>
        <taxon>Pseudomonadati</taxon>
        <taxon>Bacteroidota</taxon>
        <taxon>Chitinophagia</taxon>
        <taxon>Chitinophagales</taxon>
        <taxon>Chitinophagaceae</taxon>
        <taxon>Chitinophaga</taxon>
    </lineage>
</organism>
<evidence type="ECO:0000256" key="3">
    <source>
        <dbReference type="ARBA" id="ARBA00022692"/>
    </source>
</evidence>
<dbReference type="Proteomes" id="UP000220133">
    <property type="component" value="Chromosome"/>
</dbReference>
<feature type="domain" description="ABC3 transporter permease C-terminal" evidence="7">
    <location>
        <begin position="284"/>
        <end position="401"/>
    </location>
</feature>
<feature type="transmembrane region" description="Helical" evidence="6">
    <location>
        <begin position="722"/>
        <end position="742"/>
    </location>
</feature>
<evidence type="ECO:0000256" key="5">
    <source>
        <dbReference type="ARBA" id="ARBA00023136"/>
    </source>
</evidence>
<dbReference type="InterPro" id="IPR003838">
    <property type="entry name" value="ABC3_permease_C"/>
</dbReference>
<dbReference type="Pfam" id="PF12704">
    <property type="entry name" value="MacB_PCD"/>
    <property type="match status" value="2"/>
</dbReference>
<name>A0A291QSI3_9BACT</name>
<gene>
    <name evidence="9" type="ORF">COR50_06365</name>
</gene>
<feature type="transmembrane region" description="Helical" evidence="6">
    <location>
        <begin position="326"/>
        <end position="355"/>
    </location>
</feature>
<accession>A0A291QSI3</accession>
<feature type="transmembrane region" description="Helical" evidence="6">
    <location>
        <begin position="20"/>
        <end position="40"/>
    </location>
</feature>
<dbReference type="OrthoDB" id="1451596at2"/>
<dbReference type="InterPro" id="IPR050250">
    <property type="entry name" value="Macrolide_Exporter_MacB"/>
</dbReference>
<comment type="subcellular location">
    <subcellularLocation>
        <location evidence="1">Cell membrane</location>
        <topology evidence="1">Multi-pass membrane protein</topology>
    </subcellularLocation>
</comment>
<dbReference type="PANTHER" id="PTHR30572:SF18">
    <property type="entry name" value="ABC-TYPE MACROLIDE FAMILY EXPORT SYSTEM PERMEASE COMPONENT 2"/>
    <property type="match status" value="1"/>
</dbReference>
<feature type="transmembrane region" description="Helical" evidence="6">
    <location>
        <begin position="420"/>
        <end position="440"/>
    </location>
</feature>
<dbReference type="AlphaFoldDB" id="A0A291QSI3"/>
<dbReference type="Pfam" id="PF02687">
    <property type="entry name" value="FtsX"/>
    <property type="match status" value="2"/>
</dbReference>
<protein>
    <recommendedName>
        <fullName evidence="11">Cell division protein FtsX</fullName>
    </recommendedName>
</protein>
<dbReference type="RefSeq" id="WP_098193219.1">
    <property type="nucleotide sequence ID" value="NZ_CP023777.1"/>
</dbReference>
<dbReference type="KEGG" id="cbae:COR50_06365"/>
<sequence>MWKNYWNIALRNLWKRKSYALLNIVGLAIGTACFILLSMFTKHETTFDQFHEHANQLYRVKVTYGENGGAEDHVYTPSALSETLKSASSQIVSAVRIAPWVRTLKIDGNLFSEKEFLYADNNFFSVFTFPLIAGDKDKVLTRPNSLVISESAAKKYFSTVNAVGKVLDIGGVPYQVSGVMKDVPSNSQLRFNMVASFMDLPDGKTPNWNRPNYNTYIEVQPGSNMRQIREKVNQNIIQVLFGGQTPPEGFTLKLDYEPLTSIHLHSPHDAMVANVDIRYIYAMNVVALLMILIACINFMNLATARSSERAKEIGVRKAIGARKWQVFLQFLVETACITMLGLLIGILIAFITLPYFNNLSGRMLSWKLFSVKEMILLGGSLWMGLTLLAGTYPAVFLSSFSPLKVLKGGRSFRGGGLRRILVVFQFAASVFFIIGTFVVFSQLNYIRNSKPGMNRSHVVVLDVNGHAGKNFDAFKQQLLQQPGVSAVSASYDSPVNTNGGYSVNEIEGKGRNLNLAVTAIPVERDFVKLLDIGLLSGNYFTDADVKDLSKEADARTHFMINETAAREWGLDPASAVGKRITMNGRVGTISAVVKDYHFASFKEKIQPLVIFLEYDYFGKMMVKTTGDTRKSIDQVQTVWQHFLPDVPFEYHFLDDEFNRMYKDDQRTAYILTVFATIVILVSCLGLLGLAAYTAEQRTKEISVRKVLGATVQQILFLLSKDFLKLVCIGILIAVPLAYYLAHNWLNSFAYHVGISAWIFILSGIIALLIALLTVGYQSLKAALVSPAESLKMNE</sequence>
<evidence type="ECO:0000256" key="6">
    <source>
        <dbReference type="SAM" id="Phobius"/>
    </source>
</evidence>
<feature type="domain" description="ABC3 transporter permease C-terminal" evidence="7">
    <location>
        <begin position="673"/>
        <end position="782"/>
    </location>
</feature>
<evidence type="ECO:0000259" key="8">
    <source>
        <dbReference type="Pfam" id="PF12704"/>
    </source>
</evidence>
<feature type="transmembrane region" description="Helical" evidence="6">
    <location>
        <begin position="748"/>
        <end position="772"/>
    </location>
</feature>
<evidence type="ECO:0000256" key="2">
    <source>
        <dbReference type="ARBA" id="ARBA00022475"/>
    </source>
</evidence>
<evidence type="ECO:0000256" key="4">
    <source>
        <dbReference type="ARBA" id="ARBA00022989"/>
    </source>
</evidence>
<evidence type="ECO:0000313" key="9">
    <source>
        <dbReference type="EMBL" id="ATL46833.1"/>
    </source>
</evidence>
<dbReference type="EMBL" id="CP023777">
    <property type="protein sequence ID" value="ATL46833.1"/>
    <property type="molecule type" value="Genomic_DNA"/>
</dbReference>
<keyword evidence="5 6" id="KW-0472">Membrane</keyword>
<feature type="domain" description="MacB-like periplasmic core" evidence="8">
    <location>
        <begin position="429"/>
        <end position="619"/>
    </location>
</feature>
<dbReference type="InterPro" id="IPR025857">
    <property type="entry name" value="MacB_PCD"/>
</dbReference>
<proteinExistence type="predicted"/>
<keyword evidence="10" id="KW-1185">Reference proteome</keyword>
<feature type="transmembrane region" description="Helical" evidence="6">
    <location>
        <begin position="279"/>
        <end position="301"/>
    </location>
</feature>
<evidence type="ECO:0000259" key="7">
    <source>
        <dbReference type="Pfam" id="PF02687"/>
    </source>
</evidence>
<evidence type="ECO:0000256" key="1">
    <source>
        <dbReference type="ARBA" id="ARBA00004651"/>
    </source>
</evidence>
<keyword evidence="3 6" id="KW-0812">Transmembrane</keyword>
<reference evidence="9 10" key="1">
    <citation type="submission" date="2017-10" db="EMBL/GenBank/DDBJ databases">
        <title>Paenichitinophaga pekingensis gen. nov., sp. nov., isolated from activated sludge.</title>
        <authorList>
            <person name="Jin D."/>
            <person name="Kong X."/>
            <person name="Deng Y."/>
            <person name="Bai Z."/>
        </authorList>
    </citation>
    <scope>NUCLEOTIDE SEQUENCE [LARGE SCALE GENOMIC DNA]</scope>
    <source>
        <strain evidence="9 10">13</strain>
    </source>
</reference>
<feature type="domain" description="MacB-like periplasmic core" evidence="8">
    <location>
        <begin position="21"/>
        <end position="234"/>
    </location>
</feature>
<dbReference type="GO" id="GO:0022857">
    <property type="term" value="F:transmembrane transporter activity"/>
    <property type="evidence" value="ECO:0007669"/>
    <property type="project" value="TreeGrafter"/>
</dbReference>
<evidence type="ECO:0008006" key="11">
    <source>
        <dbReference type="Google" id="ProtNLM"/>
    </source>
</evidence>
<dbReference type="PROSITE" id="PS51257">
    <property type="entry name" value="PROKAR_LIPOPROTEIN"/>
    <property type="match status" value="1"/>
</dbReference>
<keyword evidence="2" id="KW-1003">Cell membrane</keyword>
<feature type="transmembrane region" description="Helical" evidence="6">
    <location>
        <begin position="375"/>
        <end position="400"/>
    </location>
</feature>
<dbReference type="GO" id="GO:0005886">
    <property type="term" value="C:plasma membrane"/>
    <property type="evidence" value="ECO:0007669"/>
    <property type="project" value="UniProtKB-SubCell"/>
</dbReference>
<keyword evidence="4 6" id="KW-1133">Transmembrane helix</keyword>
<dbReference type="PANTHER" id="PTHR30572">
    <property type="entry name" value="MEMBRANE COMPONENT OF TRANSPORTER-RELATED"/>
    <property type="match status" value="1"/>
</dbReference>
<evidence type="ECO:0000313" key="10">
    <source>
        <dbReference type="Proteomes" id="UP000220133"/>
    </source>
</evidence>